<feature type="compositionally biased region" description="Polar residues" evidence="4">
    <location>
        <begin position="163"/>
        <end position="175"/>
    </location>
</feature>
<dbReference type="Proteomes" id="UP000076925">
    <property type="component" value="Unassembled WGS sequence"/>
</dbReference>
<dbReference type="Gene3D" id="2.40.160.180">
    <property type="entry name" value="Carbohydrate-selective porin OprB"/>
    <property type="match status" value="1"/>
</dbReference>
<dbReference type="Pfam" id="PF04966">
    <property type="entry name" value="OprB"/>
    <property type="match status" value="1"/>
</dbReference>
<feature type="domain" description="SLH" evidence="5">
    <location>
        <begin position="414"/>
        <end position="478"/>
    </location>
</feature>
<dbReference type="InterPro" id="IPR007049">
    <property type="entry name" value="Carb-sel_porin_OprB"/>
</dbReference>
<comment type="caution">
    <text evidence="6">The sequence shown here is derived from an EMBL/GenBank/DDBJ whole genome shotgun (WGS) entry which is preliminary data.</text>
</comment>
<dbReference type="STRING" id="128403.WA1_44745"/>
<feature type="compositionally biased region" description="Low complexity" evidence="4">
    <location>
        <begin position="221"/>
        <end position="233"/>
    </location>
</feature>
<feature type="region of interest" description="Disordered" evidence="4">
    <location>
        <begin position="250"/>
        <end position="274"/>
    </location>
</feature>
<evidence type="ECO:0000259" key="5">
    <source>
        <dbReference type="PROSITE" id="PS51272"/>
    </source>
</evidence>
<gene>
    <name evidence="6" type="ORF">WA1_44745</name>
</gene>
<evidence type="ECO:0000256" key="3">
    <source>
        <dbReference type="SAM" id="Coils"/>
    </source>
</evidence>
<dbReference type="PANTHER" id="PTHR43308:SF1">
    <property type="entry name" value="OUTER MEMBRANE PROTEIN ALPHA"/>
    <property type="match status" value="1"/>
</dbReference>
<dbReference type="RefSeq" id="WP_017744829.1">
    <property type="nucleotide sequence ID" value="NZ_KQ976354.1"/>
</dbReference>
<dbReference type="AlphaFoldDB" id="A0A139WWG8"/>
<protein>
    <recommendedName>
        <fullName evidence="5">SLH domain-containing protein</fullName>
    </recommendedName>
</protein>
<evidence type="ECO:0000313" key="6">
    <source>
        <dbReference type="EMBL" id="KYC36784.1"/>
    </source>
</evidence>
<feature type="compositionally biased region" description="Basic residues" evidence="4">
    <location>
        <begin position="180"/>
        <end position="189"/>
    </location>
</feature>
<evidence type="ECO:0000313" key="7">
    <source>
        <dbReference type="Proteomes" id="UP000076925"/>
    </source>
</evidence>
<organism evidence="6 7">
    <name type="scientific">Scytonema hofmannii PCC 7110</name>
    <dbReference type="NCBI Taxonomy" id="128403"/>
    <lineage>
        <taxon>Bacteria</taxon>
        <taxon>Bacillati</taxon>
        <taxon>Cyanobacteriota</taxon>
        <taxon>Cyanophyceae</taxon>
        <taxon>Nostocales</taxon>
        <taxon>Scytonemataceae</taxon>
        <taxon>Scytonema</taxon>
    </lineage>
</organism>
<name>A0A139WWG8_9CYAN</name>
<evidence type="ECO:0000256" key="4">
    <source>
        <dbReference type="SAM" id="MobiDB-lite"/>
    </source>
</evidence>
<dbReference type="EMBL" id="ANNX02000047">
    <property type="protein sequence ID" value="KYC36784.1"/>
    <property type="molecule type" value="Genomic_DNA"/>
</dbReference>
<feature type="compositionally biased region" description="Polar residues" evidence="4">
    <location>
        <begin position="205"/>
        <end position="220"/>
    </location>
</feature>
<dbReference type="InterPro" id="IPR001119">
    <property type="entry name" value="SLH_dom"/>
</dbReference>
<dbReference type="PROSITE" id="PS51272">
    <property type="entry name" value="SLH"/>
    <property type="match status" value="1"/>
</dbReference>
<feature type="region of interest" description="Disordered" evidence="4">
    <location>
        <begin position="205"/>
        <end position="233"/>
    </location>
</feature>
<keyword evidence="7" id="KW-1185">Reference proteome</keyword>
<proteinExistence type="inferred from homology"/>
<accession>A0A139WWG8</accession>
<keyword evidence="3" id="KW-0175">Coiled coil</keyword>
<sequence>MNLRHRFPNLSVIGSLSLLGIVTQQHPTRAETEIPENIPFEKIFAVETNLPSKVLPPPRAVIYSREQAQKNKLFTAEAVIPCDFSNTNLLQYCSDKPGFSQHEQLYPLPDCNLLCFNKDSEKRSSTDLEFLKGQEKIPQEPKSKSLAQLMIEKSKVLGRKTTQKTQKPANSSSPYSLRPYKSKNSKRKFSRSDNLTNSLELFSETAATPQSLQSSSEMADSTQNSSSQSSPPYSLAAYDLVDSVKFFSTASPTTNSSQPQEIADSTEVPTQISSKKTFRAPYSLRPYSSSFTEEELSEKTPAVLELVELWEPEDNITFPAYPTTTAQIERHNTILEPKKNSKEQAVSSSAKDLSLELTIEEAPDTSVPPIEQTVRRQIDAVKRKDLDNRQIAEVKITPVSQLENRQRSEVDITPVSQLDDLQPSDWAFQALHSLNDRYGINKANPKGGFRGNRALTRYEFASALQTTIEQINELVAQGSTPVISRDDIALLERLQEEFAAELTRLQGRVDALEVRTSELQANQFSTTTQLTGQVIFGVTGGSFSGDRIVDVTGREITTKQPNTTFVYRAALDFNTSFSGSDLLKIRLDAGSDGADDNAAGFLEPSLGSVLDFAAKPPVEQFGISRLFYTFSPLKNVTLSLGPKIVLSDYIDTNRYANLSFLDFSTQAFVNNYLLFPVQGLGAGAVISWNPGDGPFTARAGYIAAAANEPTSRDSTSFVPGLFPIGYTLYPNGGSTGGLFGDPYQGIAEVEYAPAKNFAVRLQYAFGNILGGQFNVFGANFEFAFSDRVAVFGRYGHASYKDTTFGDINPSYWMLGLAFPDLFVRGAKAGIAVGQPFISRDVGNATQTNFEAFYNYPISNNIQITPVVQVITNPGNQESNGTVFTGTLRTVFSF</sequence>
<evidence type="ECO:0000256" key="2">
    <source>
        <dbReference type="RuleBase" id="RU363072"/>
    </source>
</evidence>
<feature type="region of interest" description="Disordered" evidence="4">
    <location>
        <begin position="157"/>
        <end position="193"/>
    </location>
</feature>
<dbReference type="GO" id="GO:0008643">
    <property type="term" value="P:carbohydrate transport"/>
    <property type="evidence" value="ECO:0007669"/>
    <property type="project" value="InterPro"/>
</dbReference>
<feature type="compositionally biased region" description="Polar residues" evidence="4">
    <location>
        <begin position="250"/>
        <end position="260"/>
    </location>
</feature>
<dbReference type="InterPro" id="IPR038673">
    <property type="entry name" value="OprB_sf"/>
</dbReference>
<feature type="coiled-coil region" evidence="3">
    <location>
        <begin position="495"/>
        <end position="522"/>
    </location>
</feature>
<dbReference type="InterPro" id="IPR047684">
    <property type="entry name" value="Por_som-like"/>
</dbReference>
<dbReference type="GO" id="GO:0015288">
    <property type="term" value="F:porin activity"/>
    <property type="evidence" value="ECO:0007669"/>
    <property type="project" value="InterPro"/>
</dbReference>
<dbReference type="PANTHER" id="PTHR43308">
    <property type="entry name" value="OUTER MEMBRANE PROTEIN ALPHA-RELATED"/>
    <property type="match status" value="1"/>
</dbReference>
<dbReference type="InterPro" id="IPR051465">
    <property type="entry name" value="Cell_Envelope_Struct_Comp"/>
</dbReference>
<comment type="similarity">
    <text evidence="1 2">Belongs to the OprB family.</text>
</comment>
<reference evidence="6 7" key="1">
    <citation type="journal article" date="2013" name="Genome Biol. Evol.">
        <title>Genomes of Stigonematalean cyanobacteria (subsection V) and the evolution of oxygenic photosynthesis from prokaryotes to plastids.</title>
        <authorList>
            <person name="Dagan T."/>
            <person name="Roettger M."/>
            <person name="Stucken K."/>
            <person name="Landan G."/>
            <person name="Koch R."/>
            <person name="Major P."/>
            <person name="Gould S.B."/>
            <person name="Goremykin V.V."/>
            <person name="Rippka R."/>
            <person name="Tandeau de Marsac N."/>
            <person name="Gugger M."/>
            <person name="Lockhart P.J."/>
            <person name="Allen J.F."/>
            <person name="Brune I."/>
            <person name="Maus I."/>
            <person name="Puhler A."/>
            <person name="Martin W.F."/>
        </authorList>
    </citation>
    <scope>NUCLEOTIDE SEQUENCE [LARGE SCALE GENOMIC DNA]</scope>
    <source>
        <strain evidence="6 7">PCC 7110</strain>
    </source>
</reference>
<dbReference type="GO" id="GO:0016020">
    <property type="term" value="C:membrane"/>
    <property type="evidence" value="ECO:0007669"/>
    <property type="project" value="InterPro"/>
</dbReference>
<dbReference type="NCBIfam" id="NF033921">
    <property type="entry name" value="por_somb"/>
    <property type="match status" value="1"/>
</dbReference>
<evidence type="ECO:0000256" key="1">
    <source>
        <dbReference type="ARBA" id="ARBA00008769"/>
    </source>
</evidence>